<dbReference type="GO" id="GO:0022857">
    <property type="term" value="F:transmembrane transporter activity"/>
    <property type="evidence" value="ECO:0007669"/>
    <property type="project" value="TreeGrafter"/>
</dbReference>
<protein>
    <submittedName>
        <fullName evidence="14">ATP-binding cassette domain-containing protein</fullName>
    </submittedName>
</protein>
<dbReference type="FunFam" id="3.40.50.300:FF:000056">
    <property type="entry name" value="Cell division ATP-binding protein FtsE"/>
    <property type="match status" value="1"/>
</dbReference>
<evidence type="ECO:0000313" key="15">
    <source>
        <dbReference type="Proteomes" id="UP000283834"/>
    </source>
</evidence>
<gene>
    <name evidence="14" type="ORF">DWX36_16640</name>
</gene>
<evidence type="ECO:0000313" key="14">
    <source>
        <dbReference type="EMBL" id="RGT35297.1"/>
    </source>
</evidence>
<comment type="caution">
    <text evidence="14">The sequence shown here is derived from an EMBL/GenBank/DDBJ whole genome shotgun (WGS) entry which is preliminary data.</text>
</comment>
<evidence type="ECO:0000256" key="1">
    <source>
        <dbReference type="ARBA" id="ARBA00004429"/>
    </source>
</evidence>
<dbReference type="Pfam" id="PF00005">
    <property type="entry name" value="ABC_tran"/>
    <property type="match status" value="1"/>
</dbReference>
<dbReference type="InterPro" id="IPR015854">
    <property type="entry name" value="ABC_transpr_LolD-like"/>
</dbReference>
<feature type="transmembrane region" description="Helical" evidence="12">
    <location>
        <begin position="240"/>
        <end position="265"/>
    </location>
</feature>
<dbReference type="Pfam" id="PF02687">
    <property type="entry name" value="FtsX"/>
    <property type="match status" value="1"/>
</dbReference>
<comment type="subcellular location">
    <subcellularLocation>
        <location evidence="1">Cell inner membrane</location>
        <topology evidence="1">Multi-pass membrane protein</topology>
    </subcellularLocation>
</comment>
<accession>A0A412NA38</accession>
<dbReference type="InterPro" id="IPR003439">
    <property type="entry name" value="ABC_transporter-like_ATP-bd"/>
</dbReference>
<evidence type="ECO:0000256" key="6">
    <source>
        <dbReference type="ARBA" id="ARBA00022741"/>
    </source>
</evidence>
<dbReference type="PANTHER" id="PTHR24220">
    <property type="entry name" value="IMPORT ATP-BINDING PROTEIN"/>
    <property type="match status" value="1"/>
</dbReference>
<evidence type="ECO:0000256" key="3">
    <source>
        <dbReference type="ARBA" id="ARBA00022475"/>
    </source>
</evidence>
<evidence type="ECO:0000256" key="12">
    <source>
        <dbReference type="SAM" id="Phobius"/>
    </source>
</evidence>
<dbReference type="EMBL" id="QRWQ01000032">
    <property type="protein sequence ID" value="RGT35297.1"/>
    <property type="molecule type" value="Genomic_DNA"/>
</dbReference>
<evidence type="ECO:0000256" key="5">
    <source>
        <dbReference type="ARBA" id="ARBA00022692"/>
    </source>
</evidence>
<feature type="transmembrane region" description="Helical" evidence="12">
    <location>
        <begin position="345"/>
        <end position="368"/>
    </location>
</feature>
<dbReference type="PANTHER" id="PTHR24220:SF689">
    <property type="entry name" value="LIPOPROTEIN-RELEASING SYSTEM ATP-BINDING PROTEIN LOLD"/>
    <property type="match status" value="1"/>
</dbReference>
<dbReference type="Gene3D" id="3.40.50.300">
    <property type="entry name" value="P-loop containing nucleotide triphosphate hydrolases"/>
    <property type="match status" value="1"/>
</dbReference>
<organism evidence="14 15">
    <name type="scientific">Mediterraneibacter gnavus</name>
    <name type="common">Ruminococcus gnavus</name>
    <dbReference type="NCBI Taxonomy" id="33038"/>
    <lineage>
        <taxon>Bacteria</taxon>
        <taxon>Bacillati</taxon>
        <taxon>Bacillota</taxon>
        <taxon>Clostridia</taxon>
        <taxon>Lachnospirales</taxon>
        <taxon>Lachnospiraceae</taxon>
        <taxon>Mediterraneibacter</taxon>
    </lineage>
</organism>
<dbReference type="Proteomes" id="UP000283834">
    <property type="component" value="Unassembled WGS sequence"/>
</dbReference>
<dbReference type="InterPro" id="IPR017911">
    <property type="entry name" value="MacB-like_ATP-bd"/>
</dbReference>
<evidence type="ECO:0000256" key="9">
    <source>
        <dbReference type="ARBA" id="ARBA00023136"/>
    </source>
</evidence>
<dbReference type="InterPro" id="IPR027417">
    <property type="entry name" value="P-loop_NTPase"/>
</dbReference>
<reference evidence="14 15" key="1">
    <citation type="submission" date="2018-08" db="EMBL/GenBank/DDBJ databases">
        <title>A genome reference for cultivated species of the human gut microbiota.</title>
        <authorList>
            <person name="Zou Y."/>
            <person name="Xue W."/>
            <person name="Luo G."/>
        </authorList>
    </citation>
    <scope>NUCLEOTIDE SEQUENCE [LARGE SCALE GENOMIC DNA]</scope>
    <source>
        <strain evidence="14 15">AF19-16AC</strain>
    </source>
</reference>
<keyword evidence="2" id="KW-0813">Transport</keyword>
<dbReference type="InterPro" id="IPR025857">
    <property type="entry name" value="MacB_PCD"/>
</dbReference>
<dbReference type="AlphaFoldDB" id="A0A412NA38"/>
<keyword evidence="4" id="KW-0997">Cell inner membrane</keyword>
<evidence type="ECO:0000256" key="7">
    <source>
        <dbReference type="ARBA" id="ARBA00022840"/>
    </source>
</evidence>
<evidence type="ECO:0000256" key="10">
    <source>
        <dbReference type="ARBA" id="ARBA00038388"/>
    </source>
</evidence>
<proteinExistence type="inferred from homology"/>
<dbReference type="Pfam" id="PF12704">
    <property type="entry name" value="MacB_PCD"/>
    <property type="match status" value="1"/>
</dbReference>
<dbReference type="InterPro" id="IPR003838">
    <property type="entry name" value="ABC3_permease_C"/>
</dbReference>
<evidence type="ECO:0000256" key="2">
    <source>
        <dbReference type="ARBA" id="ARBA00022448"/>
    </source>
</evidence>
<dbReference type="CDD" id="cd03255">
    <property type="entry name" value="ABC_MJ0796_LolCDE_FtsE"/>
    <property type="match status" value="1"/>
</dbReference>
<feature type="transmembrane region" description="Helical" evidence="12">
    <location>
        <begin position="196"/>
        <end position="219"/>
    </location>
</feature>
<evidence type="ECO:0000256" key="11">
    <source>
        <dbReference type="SAM" id="MobiDB-lite"/>
    </source>
</evidence>
<feature type="domain" description="ABC transporter" evidence="13">
    <location>
        <begin position="388"/>
        <end position="595"/>
    </location>
</feature>
<dbReference type="SMART" id="SM00382">
    <property type="entry name" value="AAA"/>
    <property type="match status" value="1"/>
</dbReference>
<comment type="similarity">
    <text evidence="10">Belongs to the ABC transporter superfamily. Macrolide exporter (TC 3.A.1.122) family.</text>
</comment>
<dbReference type="GO" id="GO:0016887">
    <property type="term" value="F:ATP hydrolysis activity"/>
    <property type="evidence" value="ECO:0007669"/>
    <property type="project" value="InterPro"/>
</dbReference>
<keyword evidence="6" id="KW-0547">Nucleotide-binding</keyword>
<keyword evidence="7 14" id="KW-0067">ATP-binding</keyword>
<name>A0A412NA38_MEDGN</name>
<dbReference type="GO" id="GO:0005524">
    <property type="term" value="F:ATP binding"/>
    <property type="evidence" value="ECO:0007669"/>
    <property type="project" value="UniProtKB-KW"/>
</dbReference>
<keyword evidence="8 12" id="KW-1133">Transmembrane helix</keyword>
<keyword evidence="9 12" id="KW-0472">Membrane</keyword>
<keyword evidence="3" id="KW-1003">Cell membrane</keyword>
<dbReference type="InterPro" id="IPR003593">
    <property type="entry name" value="AAA+_ATPase"/>
</dbReference>
<keyword evidence="5 12" id="KW-0812">Transmembrane</keyword>
<evidence type="ECO:0000256" key="4">
    <source>
        <dbReference type="ARBA" id="ARBA00022519"/>
    </source>
</evidence>
<evidence type="ECO:0000256" key="8">
    <source>
        <dbReference type="ARBA" id="ARBA00022989"/>
    </source>
</evidence>
<feature type="region of interest" description="Disordered" evidence="11">
    <location>
        <begin position="296"/>
        <end position="320"/>
    </location>
</feature>
<sequence length="595" mass="64323">MGTQGDFTITGYSSDSAMKDFVDGSSSITEGEMFAEGTADNTCVISSELASYNDLAVGDTITLSNPNQEDETYTLTIAGIYETESTSDSASSMMGGFMAGADSSNQIYVSYQTLETILTQSEENATTTTDSTTGETTTTALRSMLNGTYAFDSVSDYEKFQDEVKEMRLSDDYTVSSSDLTSYEESLEPLQHLSEYAGYFLMVILAIGAVIRIVLHIFAIRERKYEIGVLAAIGMKKWKIAVQFLTESLCITFCALIIGAGIGAVSSVPVTNHLLAQQIERSSSFGQEQWFGRETGAQGSTEAPEQPGGSKEKAEAPEVSNAGGPGFAQAANYVSSISSATDMQVILEMMGIGILLTLISGCTALIFIMRYDPLKILSNRGGRKMSILELNQVSYSYEKKGNQVLSDISYSFEKGKLYAITGRSGAGKTTLLSLICGLATPTSGSILLNGKDISSLNRYDYRSHDIGVIFQSFNLLPKLTARENVILSMDIAGYPCEDKKAHADEVLKKVALGQKEADRRILKLSGGQQRVAIARALSYSPQILVADEPTGNLDPDTQNEIMKIFLNLAHEDGRCVILVTHSKEVAAAADEVYRL</sequence>
<evidence type="ECO:0000259" key="13">
    <source>
        <dbReference type="PROSITE" id="PS50893"/>
    </source>
</evidence>
<dbReference type="SUPFAM" id="SSF52540">
    <property type="entry name" value="P-loop containing nucleoside triphosphate hydrolases"/>
    <property type="match status" value="1"/>
</dbReference>
<dbReference type="GO" id="GO:0005886">
    <property type="term" value="C:plasma membrane"/>
    <property type="evidence" value="ECO:0007669"/>
    <property type="project" value="UniProtKB-SubCell"/>
</dbReference>
<dbReference type="PROSITE" id="PS50893">
    <property type="entry name" value="ABC_TRANSPORTER_2"/>
    <property type="match status" value="1"/>
</dbReference>